<feature type="transmembrane region" description="Helical" evidence="1">
    <location>
        <begin position="6"/>
        <end position="27"/>
    </location>
</feature>
<dbReference type="STRING" id="279360.MB14_07230"/>
<dbReference type="EMBL" id="LQZQ01000045">
    <property type="protein sequence ID" value="KYG74985.1"/>
    <property type="molecule type" value="Genomic_DNA"/>
</dbReference>
<evidence type="ECO:0000313" key="2">
    <source>
        <dbReference type="EMBL" id="KYG74985.1"/>
    </source>
</evidence>
<name>A0A150X8C6_ROSEK</name>
<reference evidence="2" key="1">
    <citation type="submission" date="2016-01" db="EMBL/GenBank/DDBJ databases">
        <title>Genome sequencing of Roseivirga ehrenbergii KMM 6017.</title>
        <authorList>
            <person name="Selvaratnam C."/>
            <person name="Thevarajoo S."/>
            <person name="Goh K.M."/>
            <person name="Ee R."/>
            <person name="Chan K.-G."/>
            <person name="Chong C.S."/>
        </authorList>
    </citation>
    <scope>NUCLEOTIDE SEQUENCE [LARGE SCALE GENOMIC DNA]</scope>
    <source>
        <strain evidence="2">KMM 6017</strain>
    </source>
</reference>
<comment type="caution">
    <text evidence="2">The sequence shown here is derived from an EMBL/GenBank/DDBJ whole genome shotgun (WGS) entry which is preliminary data.</text>
</comment>
<dbReference type="Proteomes" id="UP000075583">
    <property type="component" value="Unassembled WGS sequence"/>
</dbReference>
<evidence type="ECO:0000256" key="1">
    <source>
        <dbReference type="SAM" id="Phobius"/>
    </source>
</evidence>
<sequence>MVHKVVKWLSILFFTGVVIALIFLANFELFENESVLLEELNHEGKTIRIYYSPSNATIERSIVVMLKEVSGESSLAVFERFDVLNSYEFGSGDTLKLTLEDTFLNKGSIVEMKVYIPK</sequence>
<gene>
    <name evidence="2" type="ORF">MB14_07230</name>
</gene>
<keyword evidence="3" id="KW-1185">Reference proteome</keyword>
<keyword evidence="1" id="KW-1133">Transmembrane helix</keyword>
<keyword evidence="1" id="KW-0812">Transmembrane</keyword>
<accession>A0A150X8C6</accession>
<dbReference type="RefSeq" id="WP_062592501.1">
    <property type="nucleotide sequence ID" value="NZ_LQZQ01000045.1"/>
</dbReference>
<organism evidence="2 3">
    <name type="scientific">Roseivirga ehrenbergii (strain DSM 102268 / JCM 13514 / KCTC 12282 / NCIMB 14502 / KMM 6017)</name>
    <dbReference type="NCBI Taxonomy" id="279360"/>
    <lineage>
        <taxon>Bacteria</taxon>
        <taxon>Pseudomonadati</taxon>
        <taxon>Bacteroidota</taxon>
        <taxon>Cytophagia</taxon>
        <taxon>Cytophagales</taxon>
        <taxon>Roseivirgaceae</taxon>
        <taxon>Roseivirga</taxon>
    </lineage>
</organism>
<evidence type="ECO:0000313" key="3">
    <source>
        <dbReference type="Proteomes" id="UP000075583"/>
    </source>
</evidence>
<keyword evidence="1" id="KW-0472">Membrane</keyword>
<protein>
    <submittedName>
        <fullName evidence="2">Uncharacterized protein</fullName>
    </submittedName>
</protein>
<dbReference type="AlphaFoldDB" id="A0A150X8C6"/>
<proteinExistence type="predicted"/>